<keyword evidence="5" id="KW-0347">Helicase</keyword>
<evidence type="ECO:0000256" key="3">
    <source>
        <dbReference type="ARBA" id="ARBA00022763"/>
    </source>
</evidence>
<evidence type="ECO:0000256" key="1">
    <source>
        <dbReference type="ARBA" id="ARBA00022722"/>
    </source>
</evidence>
<dbReference type="GO" id="GO:0006310">
    <property type="term" value="P:DNA recombination"/>
    <property type="evidence" value="ECO:0007669"/>
    <property type="project" value="TreeGrafter"/>
</dbReference>
<evidence type="ECO:0000256" key="6">
    <source>
        <dbReference type="ARBA" id="ARBA00022839"/>
    </source>
</evidence>
<evidence type="ECO:0000256" key="5">
    <source>
        <dbReference type="ARBA" id="ARBA00022806"/>
    </source>
</evidence>
<dbReference type="Pfam" id="PF12705">
    <property type="entry name" value="PDDEXK_1"/>
    <property type="match status" value="1"/>
</dbReference>
<dbReference type="AlphaFoldDB" id="A0A9D1RTE1"/>
<keyword evidence="1" id="KW-0540">Nuclease</keyword>
<dbReference type="InterPro" id="IPR011604">
    <property type="entry name" value="PDDEXK-like_dom_sf"/>
</dbReference>
<dbReference type="EC" id="3.1.11.5" evidence="11"/>
<dbReference type="Proteomes" id="UP000824192">
    <property type="component" value="Unassembled WGS sequence"/>
</dbReference>
<dbReference type="GO" id="GO:0006281">
    <property type="term" value="P:DNA repair"/>
    <property type="evidence" value="ECO:0007669"/>
    <property type="project" value="UniProtKB-KW"/>
</dbReference>
<gene>
    <name evidence="11" type="ORF">H9868_06270</name>
</gene>
<evidence type="ECO:0000313" key="12">
    <source>
        <dbReference type="Proteomes" id="UP000824192"/>
    </source>
</evidence>
<keyword evidence="8" id="KW-0238">DNA-binding</keyword>
<organism evidence="11 12">
    <name type="scientific">Candidatus Flavonifractor merdipullorum</name>
    <dbReference type="NCBI Taxonomy" id="2838590"/>
    <lineage>
        <taxon>Bacteria</taxon>
        <taxon>Bacillati</taxon>
        <taxon>Bacillota</taxon>
        <taxon>Clostridia</taxon>
        <taxon>Eubacteriales</taxon>
        <taxon>Oscillospiraceae</taxon>
        <taxon>Flavonifractor</taxon>
    </lineage>
</organism>
<proteinExistence type="predicted"/>
<keyword evidence="3" id="KW-0227">DNA damage</keyword>
<keyword evidence="9" id="KW-0234">DNA repair</keyword>
<evidence type="ECO:0000256" key="9">
    <source>
        <dbReference type="ARBA" id="ARBA00023204"/>
    </source>
</evidence>
<keyword evidence="7" id="KW-0067">ATP-binding</keyword>
<evidence type="ECO:0000313" key="11">
    <source>
        <dbReference type="EMBL" id="HIW94131.1"/>
    </source>
</evidence>
<name>A0A9D1RTE1_9FIRM</name>
<reference evidence="11" key="2">
    <citation type="submission" date="2021-04" db="EMBL/GenBank/DDBJ databases">
        <authorList>
            <person name="Gilroy R."/>
        </authorList>
    </citation>
    <scope>NUCLEOTIDE SEQUENCE</scope>
    <source>
        <strain evidence="11">ChiGjej6B6-1540</strain>
    </source>
</reference>
<keyword evidence="2" id="KW-0547">Nucleotide-binding</keyword>
<dbReference type="InterPro" id="IPR049035">
    <property type="entry name" value="ADDB_N"/>
</dbReference>
<protein>
    <submittedName>
        <fullName evidence="11">Exodeoxyribonuclease V subunit gamma</fullName>
        <ecNumber evidence="11">3.1.11.5</ecNumber>
    </submittedName>
</protein>
<dbReference type="Gene3D" id="3.90.320.10">
    <property type="match status" value="1"/>
</dbReference>
<dbReference type="GO" id="GO:0008854">
    <property type="term" value="F:exodeoxyribonuclease V activity"/>
    <property type="evidence" value="ECO:0007669"/>
    <property type="project" value="UniProtKB-EC"/>
</dbReference>
<dbReference type="GO" id="GO:0004386">
    <property type="term" value="F:helicase activity"/>
    <property type="evidence" value="ECO:0007669"/>
    <property type="project" value="UniProtKB-KW"/>
</dbReference>
<dbReference type="InterPro" id="IPR014017">
    <property type="entry name" value="DNA_helicase_UvrD-like_C"/>
</dbReference>
<evidence type="ECO:0000256" key="8">
    <source>
        <dbReference type="ARBA" id="ARBA00023125"/>
    </source>
</evidence>
<dbReference type="Pfam" id="PF21445">
    <property type="entry name" value="ADDB_N"/>
    <property type="match status" value="1"/>
</dbReference>
<evidence type="ECO:0000256" key="7">
    <source>
        <dbReference type="ARBA" id="ARBA00022840"/>
    </source>
</evidence>
<feature type="domain" description="UvrD-like helicase C-terminal" evidence="10">
    <location>
        <begin position="262"/>
        <end position="545"/>
    </location>
</feature>
<comment type="caution">
    <text evidence="11">The sequence shown here is derived from an EMBL/GenBank/DDBJ whole genome shotgun (WGS) entry which is preliminary data.</text>
</comment>
<reference evidence="11" key="1">
    <citation type="journal article" date="2021" name="PeerJ">
        <title>Extensive microbial diversity within the chicken gut microbiome revealed by metagenomics and culture.</title>
        <authorList>
            <person name="Gilroy R."/>
            <person name="Ravi A."/>
            <person name="Getino M."/>
            <person name="Pursley I."/>
            <person name="Horton D.L."/>
            <person name="Alikhan N.F."/>
            <person name="Baker D."/>
            <person name="Gharbi K."/>
            <person name="Hall N."/>
            <person name="Watson M."/>
            <person name="Adriaenssens E.M."/>
            <person name="Foster-Nyarko E."/>
            <person name="Jarju S."/>
            <person name="Secka A."/>
            <person name="Antonio M."/>
            <person name="Oren A."/>
            <person name="Chaudhuri R.R."/>
            <person name="La Ragione R."/>
            <person name="Hildebrand F."/>
            <person name="Pallen M.J."/>
        </authorList>
    </citation>
    <scope>NUCLEOTIDE SEQUENCE</scope>
    <source>
        <strain evidence="11">ChiGjej6B6-1540</strain>
    </source>
</reference>
<dbReference type="EMBL" id="DXGA01000130">
    <property type="protein sequence ID" value="HIW94131.1"/>
    <property type="molecule type" value="Genomic_DNA"/>
</dbReference>
<dbReference type="Gene3D" id="3.40.50.300">
    <property type="entry name" value="P-loop containing nucleotide triphosphate hydrolases"/>
    <property type="match status" value="4"/>
</dbReference>
<dbReference type="SUPFAM" id="SSF52540">
    <property type="entry name" value="P-loop containing nucleoside triphosphate hydrolases"/>
    <property type="match status" value="1"/>
</dbReference>
<evidence type="ECO:0000259" key="10">
    <source>
        <dbReference type="PROSITE" id="PS51217"/>
    </source>
</evidence>
<accession>A0A9D1RTE1</accession>
<dbReference type="GO" id="GO:0005524">
    <property type="term" value="F:ATP binding"/>
    <property type="evidence" value="ECO:0007669"/>
    <property type="project" value="UniProtKB-KW"/>
</dbReference>
<dbReference type="PANTHER" id="PTHR30591">
    <property type="entry name" value="RECBCD ENZYME SUBUNIT RECC"/>
    <property type="match status" value="1"/>
</dbReference>
<evidence type="ECO:0000256" key="2">
    <source>
        <dbReference type="ARBA" id="ARBA00022741"/>
    </source>
</evidence>
<dbReference type="InterPro" id="IPR038726">
    <property type="entry name" value="PDDEXK_AddAB-type"/>
</dbReference>
<sequence length="1112" mass="125182">MLELLLGRSGTGKTEELFRRIAAGGPEHPQVLIVPEQHSHDAERQLCALGGNRVCQWAEVLSFTRLSNRVFSSCGGVARPTLDAGGRILLMYRALKSVSDQLTVYRRPSRKPSFLTGLISTVDELKSCRITPEQLWDAGKETEGGEGDKLRDISLLYGAYQALTAQQGADPRDRLTRLAQALREHRWAEGMDFYLDGFTDFTPQERGVLAVLLRQARSVTVCLTCDGISERGEDHFAPARRTARQLLRLAEDGRVPAKVTERTEQVRQKTPALSLVERSLFSGTEEEEDPEGIRLFAASSPYSEVEWTASEILRLVREEGYRFRDITVTARTMDEYGPIMETVFRRYGVPVFLGQMSDVLQKPVLALITAALDIVGGEYRYEDVFRYLKTGLTDLTDDERDRLENYVLKWKIRGSQWTGKKDWAMHPEGYGHKWTEEDTARLACLNEIRRKVTGPLENLRHPSEETGKGRAMSLYAFLEEIGLPQRLEEREEMLRTQGQEALAEEYRQLWEILCTALEQCAHTLGDLPMDGETFARLFTLVLSQYDVGSIPVSLDRVSAGEMPRMAHRPCRALFLMGADDDHIPQAAPSPGLLTDDDRSLLASFGLELAPSLGDKLGREMTIVYETMALPSERCTVSWPIASADGSERRPAFVVGRLKERFPTLKGMREDTMDGSFRLSAPRPALEQAGKAEYIRAALRTLPEYRPLVDRMERAAQLERGSLSRSAVEALYGRRVRMSASKMDKYRSCHFSYFMEYGLEAKPRESAGFHAPEYGTFVHYVLEHVLRTLTEDGSRPIPQDVEQSTLRVLTRETVERYVAEELGGLEGESARFRYLFRRLLRAVYAVVENAVDELSRSDFQPVAFELGFGQGKELPPVELEVDGVTVSLSGFVDRVDGWSDKGRLYLRVVDYKTGRKSFDLTDVWNGLGLQMLIYLFTLKEKGKEKFGADTIVPAGVLYFPARDAVVAGSRAMGERERRKAMDQALKRSGLILDEPEVISAMEHPGPEGIRFLPVRVSARTGNISGDALVSAERLGKLERHIGGILHSIGRELAAGNINADPYWRGPEKNACLYCKYGAACQFEEGRGGDRRRYLPTVRGEAFWQGLHHQRKEE</sequence>
<dbReference type="GO" id="GO:0003677">
    <property type="term" value="F:DNA binding"/>
    <property type="evidence" value="ECO:0007669"/>
    <property type="project" value="UniProtKB-KW"/>
</dbReference>
<keyword evidence="6" id="KW-0269">Exonuclease</keyword>
<dbReference type="InterPro" id="IPR027417">
    <property type="entry name" value="P-loop_NTPase"/>
</dbReference>
<keyword evidence="4 11" id="KW-0378">Hydrolase</keyword>
<dbReference type="PANTHER" id="PTHR30591:SF1">
    <property type="entry name" value="RECBCD ENZYME SUBUNIT RECC"/>
    <property type="match status" value="1"/>
</dbReference>
<dbReference type="PROSITE" id="PS51217">
    <property type="entry name" value="UVRD_HELICASE_CTER"/>
    <property type="match status" value="1"/>
</dbReference>
<dbReference type="SUPFAM" id="SSF52980">
    <property type="entry name" value="Restriction endonuclease-like"/>
    <property type="match status" value="1"/>
</dbReference>
<dbReference type="InterPro" id="IPR011335">
    <property type="entry name" value="Restrct_endonuc-II-like"/>
</dbReference>
<evidence type="ECO:0000256" key="4">
    <source>
        <dbReference type="ARBA" id="ARBA00022801"/>
    </source>
</evidence>